<evidence type="ECO:0000256" key="2">
    <source>
        <dbReference type="ARBA" id="ARBA00022576"/>
    </source>
</evidence>
<keyword evidence="4" id="KW-0663">Pyridoxal phosphate</keyword>
<protein>
    <submittedName>
        <fullName evidence="6">Aminotransferase class I/II-fold pyridoxal phosphate-dependent enzyme</fullName>
    </submittedName>
</protein>
<name>A0ABW0LVQ7_9BACL</name>
<evidence type="ECO:0000313" key="7">
    <source>
        <dbReference type="Proteomes" id="UP001596105"/>
    </source>
</evidence>
<dbReference type="Gene3D" id="3.40.640.10">
    <property type="entry name" value="Type I PLP-dependent aspartate aminotransferase-like (Major domain)"/>
    <property type="match status" value="1"/>
</dbReference>
<comment type="caution">
    <text evidence="6">The sequence shown here is derived from an EMBL/GenBank/DDBJ whole genome shotgun (WGS) entry which is preliminary data.</text>
</comment>
<dbReference type="Gene3D" id="3.90.1150.10">
    <property type="entry name" value="Aspartate Aminotransferase, domain 1"/>
    <property type="match status" value="1"/>
</dbReference>
<dbReference type="EMBL" id="JBHSMH010000042">
    <property type="protein sequence ID" value="MFC5469803.1"/>
    <property type="molecule type" value="Genomic_DNA"/>
</dbReference>
<evidence type="ECO:0000259" key="5">
    <source>
        <dbReference type="Pfam" id="PF00155"/>
    </source>
</evidence>
<keyword evidence="3" id="KW-0808">Transferase</keyword>
<dbReference type="GO" id="GO:0008483">
    <property type="term" value="F:transaminase activity"/>
    <property type="evidence" value="ECO:0007669"/>
    <property type="project" value="UniProtKB-KW"/>
</dbReference>
<evidence type="ECO:0000313" key="6">
    <source>
        <dbReference type="EMBL" id="MFC5469803.1"/>
    </source>
</evidence>
<dbReference type="CDD" id="cd00609">
    <property type="entry name" value="AAT_like"/>
    <property type="match status" value="1"/>
</dbReference>
<gene>
    <name evidence="6" type="ORF">ACFPPD_13800</name>
</gene>
<dbReference type="Pfam" id="PF00155">
    <property type="entry name" value="Aminotran_1_2"/>
    <property type="match status" value="1"/>
</dbReference>
<dbReference type="InterPro" id="IPR015424">
    <property type="entry name" value="PyrdxlP-dep_Trfase"/>
</dbReference>
<dbReference type="InterPro" id="IPR004839">
    <property type="entry name" value="Aminotransferase_I/II_large"/>
</dbReference>
<reference evidence="7" key="1">
    <citation type="journal article" date="2019" name="Int. J. Syst. Evol. Microbiol.">
        <title>The Global Catalogue of Microorganisms (GCM) 10K type strain sequencing project: providing services to taxonomists for standard genome sequencing and annotation.</title>
        <authorList>
            <consortium name="The Broad Institute Genomics Platform"/>
            <consortium name="The Broad Institute Genome Sequencing Center for Infectious Disease"/>
            <person name="Wu L."/>
            <person name="Ma J."/>
        </authorList>
    </citation>
    <scope>NUCLEOTIDE SEQUENCE [LARGE SCALE GENOMIC DNA]</scope>
    <source>
        <strain evidence="7">CCUG 57113</strain>
    </source>
</reference>
<sequence length="373" mass="41276">MINWMGGWPKDGLMSAADWEERVEAAAAIAATERLGAFERKSEPYGEKLRMQLAQGVLKGRTGGNGGLVKVTQGADGALAWIAEQLLRPGDTVLTEKLTSRSALQIFRKAGLKTEAVTGDRRGMDPEALTTALFRHRPKMVYVAPACTDPEGTSWRPEQRAACQARCSEAGVLLVTDDRQEMLLYEPEAVRQTRRPDPGVLSIGQLPPGLVAGLRIGWIAGQTDRWGKSAVNASASTAEPRSNALEMRALSRLIDEQPLEPLLEMLRVQCGERMKRMTDLLSRKRIPDMSWLEPRGGLHLWVTLPHGLDGEALLKSAWLKGLIFQPGAPYYVKDARANTIRLTFAFSDERQMKQGLARLAESMEEFTGRWSRS</sequence>
<evidence type="ECO:0000256" key="1">
    <source>
        <dbReference type="ARBA" id="ARBA00001933"/>
    </source>
</evidence>
<evidence type="ECO:0000256" key="4">
    <source>
        <dbReference type="ARBA" id="ARBA00022898"/>
    </source>
</evidence>
<organism evidence="6 7">
    <name type="scientific">Cohnella suwonensis</name>
    <dbReference type="NCBI Taxonomy" id="696072"/>
    <lineage>
        <taxon>Bacteria</taxon>
        <taxon>Bacillati</taxon>
        <taxon>Bacillota</taxon>
        <taxon>Bacilli</taxon>
        <taxon>Bacillales</taxon>
        <taxon>Paenibacillaceae</taxon>
        <taxon>Cohnella</taxon>
    </lineage>
</organism>
<keyword evidence="2 6" id="KW-0032">Aminotransferase</keyword>
<dbReference type="InterPro" id="IPR050859">
    <property type="entry name" value="Class-I_PLP-dep_aminotransf"/>
</dbReference>
<comment type="cofactor">
    <cofactor evidence="1">
        <name>pyridoxal 5'-phosphate</name>
        <dbReference type="ChEBI" id="CHEBI:597326"/>
    </cofactor>
</comment>
<keyword evidence="7" id="KW-1185">Reference proteome</keyword>
<dbReference type="SUPFAM" id="SSF53383">
    <property type="entry name" value="PLP-dependent transferases"/>
    <property type="match status" value="1"/>
</dbReference>
<accession>A0ABW0LVQ7</accession>
<feature type="domain" description="Aminotransferase class I/classII large" evidence="5">
    <location>
        <begin position="69"/>
        <end position="359"/>
    </location>
</feature>
<dbReference type="PANTHER" id="PTHR42790">
    <property type="entry name" value="AMINOTRANSFERASE"/>
    <property type="match status" value="1"/>
</dbReference>
<proteinExistence type="predicted"/>
<dbReference type="InterPro" id="IPR015421">
    <property type="entry name" value="PyrdxlP-dep_Trfase_major"/>
</dbReference>
<dbReference type="RefSeq" id="WP_378082516.1">
    <property type="nucleotide sequence ID" value="NZ_JBHSMH010000042.1"/>
</dbReference>
<evidence type="ECO:0000256" key="3">
    <source>
        <dbReference type="ARBA" id="ARBA00022679"/>
    </source>
</evidence>
<dbReference type="InterPro" id="IPR015422">
    <property type="entry name" value="PyrdxlP-dep_Trfase_small"/>
</dbReference>
<dbReference type="PANTHER" id="PTHR42790:SF19">
    <property type="entry name" value="KYNURENINE_ALPHA-AMINOADIPATE AMINOTRANSFERASE, MITOCHONDRIAL"/>
    <property type="match status" value="1"/>
</dbReference>
<dbReference type="Proteomes" id="UP001596105">
    <property type="component" value="Unassembled WGS sequence"/>
</dbReference>